<dbReference type="Proteomes" id="UP001596157">
    <property type="component" value="Unassembled WGS sequence"/>
</dbReference>
<dbReference type="RefSeq" id="WP_378246224.1">
    <property type="nucleotide sequence ID" value="NZ_JBHSKF010000003.1"/>
</dbReference>
<dbReference type="EMBL" id="JBHSKF010000003">
    <property type="protein sequence ID" value="MFC5287376.1"/>
    <property type="molecule type" value="Genomic_DNA"/>
</dbReference>
<reference evidence="7" key="1">
    <citation type="journal article" date="2019" name="Int. J. Syst. Evol. Microbiol.">
        <title>The Global Catalogue of Microorganisms (GCM) 10K type strain sequencing project: providing services to taxonomists for standard genome sequencing and annotation.</title>
        <authorList>
            <consortium name="The Broad Institute Genomics Platform"/>
            <consortium name="The Broad Institute Genome Sequencing Center for Infectious Disease"/>
            <person name="Wu L."/>
            <person name="Ma J."/>
        </authorList>
    </citation>
    <scope>NUCLEOTIDE SEQUENCE [LARGE SCALE GENOMIC DNA]</scope>
    <source>
        <strain evidence="7">CCUG 59778</strain>
    </source>
</reference>
<evidence type="ECO:0000256" key="3">
    <source>
        <dbReference type="ARBA" id="ARBA00023326"/>
    </source>
</evidence>
<organism evidence="6 7">
    <name type="scientific">Actinokineospora guangxiensis</name>
    <dbReference type="NCBI Taxonomy" id="1490288"/>
    <lineage>
        <taxon>Bacteria</taxon>
        <taxon>Bacillati</taxon>
        <taxon>Actinomycetota</taxon>
        <taxon>Actinomycetes</taxon>
        <taxon>Pseudonocardiales</taxon>
        <taxon>Pseudonocardiaceae</taxon>
        <taxon>Actinokineospora</taxon>
    </lineage>
</organism>
<keyword evidence="7" id="KW-1185">Reference proteome</keyword>
<dbReference type="InterPro" id="IPR050964">
    <property type="entry name" value="Striated_Muscle_Regulatory"/>
</dbReference>
<dbReference type="Pfam" id="PF20611">
    <property type="entry name" value="DUF6801"/>
    <property type="match status" value="2"/>
</dbReference>
<dbReference type="InterPro" id="IPR003961">
    <property type="entry name" value="FN3_dom"/>
</dbReference>
<feature type="domain" description="Fibronectin type-III" evidence="5">
    <location>
        <begin position="861"/>
        <end position="946"/>
    </location>
</feature>
<comment type="caution">
    <text evidence="6">The sequence shown here is derived from an EMBL/GenBank/DDBJ whole genome shotgun (WGS) entry which is preliminary data.</text>
</comment>
<keyword evidence="2" id="KW-0378">Hydrolase</keyword>
<dbReference type="PANTHER" id="PTHR13817">
    <property type="entry name" value="TITIN"/>
    <property type="match status" value="1"/>
</dbReference>
<accession>A0ABW0EN92</accession>
<feature type="domain" description="Fibronectin type-III" evidence="5">
    <location>
        <begin position="397"/>
        <end position="482"/>
    </location>
</feature>
<name>A0ABW0EN92_9PSEU</name>
<protein>
    <submittedName>
        <fullName evidence="6">Fibronectin type III domain-containing protein</fullName>
    </submittedName>
</protein>
<evidence type="ECO:0000256" key="2">
    <source>
        <dbReference type="ARBA" id="ARBA00023295"/>
    </source>
</evidence>
<dbReference type="Gene3D" id="2.60.40.10">
    <property type="entry name" value="Immunoglobulins"/>
    <property type="match status" value="6"/>
</dbReference>
<dbReference type="InterPro" id="IPR036116">
    <property type="entry name" value="FN3_sf"/>
</dbReference>
<feature type="region of interest" description="Disordered" evidence="4">
    <location>
        <begin position="744"/>
        <end position="776"/>
    </location>
</feature>
<feature type="domain" description="Fibronectin type-III" evidence="5">
    <location>
        <begin position="768"/>
        <end position="853"/>
    </location>
</feature>
<dbReference type="PROSITE" id="PS50853">
    <property type="entry name" value="FN3"/>
    <property type="match status" value="6"/>
</dbReference>
<feature type="domain" description="Fibronectin type-III" evidence="5">
    <location>
        <begin position="583"/>
        <end position="667"/>
    </location>
</feature>
<dbReference type="SMART" id="SM00060">
    <property type="entry name" value="FN3"/>
    <property type="match status" value="6"/>
</dbReference>
<dbReference type="InterPro" id="IPR013783">
    <property type="entry name" value="Ig-like_fold"/>
</dbReference>
<feature type="domain" description="Fibronectin type-III" evidence="5">
    <location>
        <begin position="675"/>
        <end position="760"/>
    </location>
</feature>
<dbReference type="Pfam" id="PF00041">
    <property type="entry name" value="fn3"/>
    <property type="match status" value="6"/>
</dbReference>
<dbReference type="SUPFAM" id="SSF49265">
    <property type="entry name" value="Fibronectin type III"/>
    <property type="match status" value="3"/>
</dbReference>
<dbReference type="InterPro" id="IPR046542">
    <property type="entry name" value="DUF6801"/>
</dbReference>
<evidence type="ECO:0000256" key="4">
    <source>
        <dbReference type="SAM" id="MobiDB-lite"/>
    </source>
</evidence>
<keyword evidence="2" id="KW-0326">Glycosidase</keyword>
<feature type="region of interest" description="Disordered" evidence="4">
    <location>
        <begin position="839"/>
        <end position="871"/>
    </location>
</feature>
<evidence type="ECO:0000313" key="7">
    <source>
        <dbReference type="Proteomes" id="UP001596157"/>
    </source>
</evidence>
<feature type="domain" description="Fibronectin type-III" evidence="5">
    <location>
        <begin position="490"/>
        <end position="575"/>
    </location>
</feature>
<dbReference type="PANTHER" id="PTHR13817:SF73">
    <property type="entry name" value="FIBRONECTIN TYPE-III DOMAIN-CONTAINING PROTEIN"/>
    <property type="match status" value="1"/>
</dbReference>
<keyword evidence="3" id="KW-0119">Carbohydrate metabolism</keyword>
<evidence type="ECO:0000313" key="6">
    <source>
        <dbReference type="EMBL" id="MFC5287376.1"/>
    </source>
</evidence>
<evidence type="ECO:0000256" key="1">
    <source>
        <dbReference type="ARBA" id="ARBA00022737"/>
    </source>
</evidence>
<keyword evidence="1" id="KW-0677">Repeat</keyword>
<keyword evidence="3" id="KW-0624">Polysaccharide degradation</keyword>
<dbReference type="CDD" id="cd00063">
    <property type="entry name" value="FN3"/>
    <property type="match status" value="6"/>
</dbReference>
<sequence length="1118" mass="110913">MEHRRHPQRLTTGIAAAGAAVLVAAGLVIGSGTGSAAQGELVQTYSCPLPLIGDQTVTVDIRTEQPDTIAAGTFTPPLAITAVSNAGATATQGLRLVGAETIQGVARATSTVRGPGGQGDMTVQVTTQVPNQPIPAIGGDLILNAAGSAPGLRFDQPGTASLTVTDLVLEMTPLRADGTPTDLGTFTADCTPAEGQDTTLQTYEVTGAAVAPEEPGGVGDTPPLRQVYSCPFPLIGNQNVTVDIDADLPGEIAAGAFTPAIDITAVSNAGATATQGLRLVGAETVEGSATATSLVKAPQGHLAVAVNTVVPRQAIPPVGGDLVVDAAGSAPALRFDEPGTATLSVHDLVLTMTPKRADGTDTGLGTFTADCTPAAGQSTVLHTFTITGAPDTEAPTAPGAPTAGDITQNSIALSWPASTDNVGVTGYDVLSGGEVVTSVEGTSAVVDGLSAGTEYSFTVVARDAAGNTSAASAPVTARTAAVPDTQAPTAPGAPTAANTTQTSVQLSWAASSDNVGVTGYDVLSGGDVVASGAGTSATVDGLSADTEYTFAVVAKDAAGNTSPASPEVTVRTLASPDTEAPSAPVNLRSTGAAQDSVGLAWDAASDNVGVTGYVVSYGSETVEVAGTSTTVTGLSADTEYSFTVVARDAAGNTSAASAPVTARTAAAPDTQAPSAPSSLEVTGATQSSITLSWLPSTDDVGVTAYEVRSGGSAVASTSATTATVDGLSPDTAYRYTVVAKDAAGNTSPASAEVTGRTAAAPDTQAPSAPGGLRATDTTETSVALAWNAASDNVGVTEYEVFRGSTSLGTVPGTTRLVTGLSADTAYTFTVVARDAAGNTSAPSAALSVRTDQAPDTAKPTAPGAPRSTGASPTGITLAWDAASDNVGVTGYEVRDGATVVATATGTSATVANLTPDTEYTFTVVAKDAAGNTSDASAPVTARTQKRDSTIIEYGYDLKGKSTIKAANGTVSLAGGIDADLDLATGGFTADLALNPTSGRFRVFGFIPASAKIQFVAVERTTGSLAGGVLTSTSTVTIKLPQVSILGFPIAQSPQCQTKDPATIPLRSKPNFDPLAGGTLTGTYTIPALRGCGVLTSLISALTTGPGNTIEASLTPRPR</sequence>
<proteinExistence type="predicted"/>
<gene>
    <name evidence="6" type="ORF">ACFPM7_09965</name>
</gene>
<evidence type="ECO:0000259" key="5">
    <source>
        <dbReference type="PROSITE" id="PS50853"/>
    </source>
</evidence>